<dbReference type="PANTHER" id="PTHR10108:SF1059">
    <property type="entry name" value="METHYLTRANSFERASE PMT15-RELATED"/>
    <property type="match status" value="1"/>
</dbReference>
<dbReference type="OrthoDB" id="2013972at2759"/>
<evidence type="ECO:0000256" key="4">
    <source>
        <dbReference type="ARBA" id="ARBA00022968"/>
    </source>
</evidence>
<feature type="non-terminal residue" evidence="8">
    <location>
        <position position="1"/>
    </location>
</feature>
<dbReference type="EC" id="2.1.1.-" evidence="7"/>
<dbReference type="Pfam" id="PF03141">
    <property type="entry name" value="Methyltransf_29"/>
    <property type="match status" value="1"/>
</dbReference>
<comment type="similarity">
    <text evidence="2 7">Belongs to the methyltransferase superfamily.</text>
</comment>
<comment type="caution">
    <text evidence="8">The sequence shown here is derived from an EMBL/GenBank/DDBJ whole genome shotgun (WGS) entry which is preliminary data.</text>
</comment>
<feature type="non-terminal residue" evidence="8">
    <location>
        <position position="322"/>
    </location>
</feature>
<evidence type="ECO:0000256" key="6">
    <source>
        <dbReference type="ARBA" id="ARBA00037847"/>
    </source>
</evidence>
<keyword evidence="3 7" id="KW-0489">Methyltransferase</keyword>
<dbReference type="GO" id="GO:0016020">
    <property type="term" value="C:membrane"/>
    <property type="evidence" value="ECO:0007669"/>
    <property type="project" value="UniProtKB-SubCell"/>
</dbReference>
<accession>S8BTB8</accession>
<gene>
    <name evidence="8" type="ORF">M569_17168</name>
</gene>
<comment type="subcellular location">
    <subcellularLocation>
        <location evidence="6">Endomembrane system</location>
        <topology evidence="6">Single-pass membrane protein</topology>
    </subcellularLocation>
    <subcellularLocation>
        <location evidence="1 7">Membrane</location>
        <topology evidence="1 7">Single-pass type II membrane protein</topology>
    </subcellularLocation>
</comment>
<dbReference type="GO" id="GO:0005768">
    <property type="term" value="C:endosome"/>
    <property type="evidence" value="ECO:0007669"/>
    <property type="project" value="TreeGrafter"/>
</dbReference>
<dbReference type="AlphaFoldDB" id="S8BTB8"/>
<evidence type="ECO:0000256" key="5">
    <source>
        <dbReference type="ARBA" id="ARBA00023180"/>
    </source>
</evidence>
<dbReference type="SUPFAM" id="SSF53335">
    <property type="entry name" value="S-adenosyl-L-methionine-dependent methyltransferases"/>
    <property type="match status" value="2"/>
</dbReference>
<evidence type="ECO:0000313" key="8">
    <source>
        <dbReference type="EMBL" id="EPS57649.1"/>
    </source>
</evidence>
<proteinExistence type="inferred from homology"/>
<name>S8BTB8_9LAMI</name>
<organism evidence="8 9">
    <name type="scientific">Genlisea aurea</name>
    <dbReference type="NCBI Taxonomy" id="192259"/>
    <lineage>
        <taxon>Eukaryota</taxon>
        <taxon>Viridiplantae</taxon>
        <taxon>Streptophyta</taxon>
        <taxon>Embryophyta</taxon>
        <taxon>Tracheophyta</taxon>
        <taxon>Spermatophyta</taxon>
        <taxon>Magnoliopsida</taxon>
        <taxon>eudicotyledons</taxon>
        <taxon>Gunneridae</taxon>
        <taxon>Pentapetalae</taxon>
        <taxon>asterids</taxon>
        <taxon>lamiids</taxon>
        <taxon>Lamiales</taxon>
        <taxon>Lentibulariaceae</taxon>
        <taxon>Genlisea</taxon>
    </lineage>
</organism>
<sequence length="322" mass="36956">VASFGAYLISREILPMSFAPKDTHEAQVQFALERGVPAMIGIMASERLPYPARAFDVAHCSRCLIPWGGYDGLYLMEVDRILRPGGYWILSGPPVNWENHWKGWNRTREDLDQEQKVIENVALSLCWRKLKQKNDIAIWQKPRNHLQCKHKNKNFCQGSDPDKAWYTKMEPCLTSLPEVPDSNEVSGGQLAKWPERLTAIPPRIQRGTIDGATPESFEEDTKLWKGRVKYYKSFNPHLDDPGRYRNVVDMNAGYGGFAAALIDDPIWVMNVMPVKVRVDMLGVIYERGLIGTYQNWCEAMSTYPRTYDLIHADSVFRLYKGR</sequence>
<dbReference type="GO" id="GO:0032259">
    <property type="term" value="P:methylation"/>
    <property type="evidence" value="ECO:0007669"/>
    <property type="project" value="UniProtKB-KW"/>
</dbReference>
<keyword evidence="7" id="KW-0808">Transferase</keyword>
<evidence type="ECO:0000256" key="1">
    <source>
        <dbReference type="ARBA" id="ARBA00004606"/>
    </source>
</evidence>
<dbReference type="InterPro" id="IPR029063">
    <property type="entry name" value="SAM-dependent_MTases_sf"/>
</dbReference>
<keyword evidence="4 7" id="KW-0735">Signal-anchor</keyword>
<dbReference type="GO" id="GO:0008168">
    <property type="term" value="F:methyltransferase activity"/>
    <property type="evidence" value="ECO:0007669"/>
    <property type="project" value="UniProtKB-UniRule"/>
</dbReference>
<evidence type="ECO:0000256" key="7">
    <source>
        <dbReference type="RuleBase" id="RU366043"/>
    </source>
</evidence>
<keyword evidence="5 7" id="KW-0325">Glycoprotein</keyword>
<keyword evidence="9" id="KW-1185">Reference proteome</keyword>
<protein>
    <recommendedName>
        <fullName evidence="7">Methyltransferase</fullName>
        <ecNumber evidence="7">2.1.1.-</ecNumber>
    </recommendedName>
</protein>
<dbReference type="Proteomes" id="UP000015453">
    <property type="component" value="Unassembled WGS sequence"/>
</dbReference>
<evidence type="ECO:0000256" key="2">
    <source>
        <dbReference type="ARBA" id="ARBA00008361"/>
    </source>
</evidence>
<dbReference type="EMBL" id="AUSU01009993">
    <property type="protein sequence ID" value="EPS57649.1"/>
    <property type="molecule type" value="Genomic_DNA"/>
</dbReference>
<dbReference type="InterPro" id="IPR004159">
    <property type="entry name" value="Put_SAM_MeTrfase"/>
</dbReference>
<evidence type="ECO:0000256" key="3">
    <source>
        <dbReference type="ARBA" id="ARBA00022603"/>
    </source>
</evidence>
<dbReference type="Gene3D" id="3.40.50.150">
    <property type="entry name" value="Vaccinia Virus protein VP39"/>
    <property type="match status" value="1"/>
</dbReference>
<reference evidence="8 9" key="1">
    <citation type="journal article" date="2013" name="BMC Genomics">
        <title>The miniature genome of a carnivorous plant Genlisea aurea contains a low number of genes and short non-coding sequences.</title>
        <authorList>
            <person name="Leushkin E.V."/>
            <person name="Sutormin R.A."/>
            <person name="Nabieva E.R."/>
            <person name="Penin A.A."/>
            <person name="Kondrashov A.S."/>
            <person name="Logacheva M.D."/>
        </authorList>
    </citation>
    <scope>NUCLEOTIDE SEQUENCE [LARGE SCALE GENOMIC DNA]</scope>
</reference>
<keyword evidence="4 7" id="KW-0812">Transmembrane</keyword>
<dbReference type="GO" id="GO:0005802">
    <property type="term" value="C:trans-Golgi network"/>
    <property type="evidence" value="ECO:0007669"/>
    <property type="project" value="TreeGrafter"/>
</dbReference>
<dbReference type="PANTHER" id="PTHR10108">
    <property type="entry name" value="SAM-DEPENDENT METHYLTRANSFERASE"/>
    <property type="match status" value="1"/>
</dbReference>
<evidence type="ECO:0000313" key="9">
    <source>
        <dbReference type="Proteomes" id="UP000015453"/>
    </source>
</evidence>